<dbReference type="GO" id="GO:0042054">
    <property type="term" value="F:histone methyltransferase activity"/>
    <property type="evidence" value="ECO:0007669"/>
    <property type="project" value="InterPro"/>
</dbReference>
<dbReference type="SUPFAM" id="SSF82199">
    <property type="entry name" value="SET domain"/>
    <property type="match status" value="1"/>
</dbReference>
<dbReference type="GO" id="GO:0008270">
    <property type="term" value="F:zinc ion binding"/>
    <property type="evidence" value="ECO:0007669"/>
    <property type="project" value="InterPro"/>
</dbReference>
<comment type="subcellular location">
    <subcellularLocation>
        <location evidence="2">Chromosome</location>
    </subcellularLocation>
    <subcellularLocation>
        <location evidence="1">Nucleus</location>
    </subcellularLocation>
</comment>
<evidence type="ECO:0000313" key="12">
    <source>
        <dbReference type="Proteomes" id="UP001341281"/>
    </source>
</evidence>
<keyword evidence="7" id="KW-0539">Nucleus</keyword>
<dbReference type="InterPro" id="IPR001214">
    <property type="entry name" value="SET_dom"/>
</dbReference>
<evidence type="ECO:0000256" key="5">
    <source>
        <dbReference type="ARBA" id="ARBA00022723"/>
    </source>
</evidence>
<dbReference type="InterPro" id="IPR025776">
    <property type="entry name" value="SUVR4/1/2"/>
</dbReference>
<proteinExistence type="predicted"/>
<dbReference type="AlphaFoldDB" id="A0AAQ3XCR4"/>
<dbReference type="PROSITE" id="PS51580">
    <property type="entry name" value="SAM_MT43_3"/>
    <property type="match status" value="1"/>
</dbReference>
<feature type="compositionally biased region" description="Low complexity" evidence="8">
    <location>
        <begin position="71"/>
        <end position="86"/>
    </location>
</feature>
<dbReference type="EMBL" id="CP144753">
    <property type="protein sequence ID" value="WVZ91602.1"/>
    <property type="molecule type" value="Genomic_DNA"/>
</dbReference>
<evidence type="ECO:0008006" key="13">
    <source>
        <dbReference type="Google" id="ProtNLM"/>
    </source>
</evidence>
<evidence type="ECO:0000256" key="2">
    <source>
        <dbReference type="ARBA" id="ARBA00004286"/>
    </source>
</evidence>
<dbReference type="GO" id="GO:0005694">
    <property type="term" value="C:chromosome"/>
    <property type="evidence" value="ECO:0007669"/>
    <property type="project" value="UniProtKB-SubCell"/>
</dbReference>
<dbReference type="Pfam" id="PF10440">
    <property type="entry name" value="WIYLD"/>
    <property type="match status" value="1"/>
</dbReference>
<keyword evidence="12" id="KW-1185">Reference proteome</keyword>
<evidence type="ECO:0000256" key="4">
    <source>
        <dbReference type="ARBA" id="ARBA00022679"/>
    </source>
</evidence>
<dbReference type="InterPro" id="IPR018848">
    <property type="entry name" value="WIYLD_domain"/>
</dbReference>
<evidence type="ECO:0000313" key="11">
    <source>
        <dbReference type="EMBL" id="WVZ91602.1"/>
    </source>
</evidence>
<dbReference type="SMART" id="SM00317">
    <property type="entry name" value="SET"/>
    <property type="match status" value="1"/>
</dbReference>
<feature type="compositionally biased region" description="Polar residues" evidence="8">
    <location>
        <begin position="126"/>
        <end position="148"/>
    </location>
</feature>
<protein>
    <recommendedName>
        <fullName evidence="13">Histone-lysine N-methyltransferase SUVR4</fullName>
    </recommendedName>
</protein>
<keyword evidence="6" id="KW-0862">Zinc</keyword>
<dbReference type="PANTHER" id="PTHR46450">
    <property type="entry name" value="INACTIVE HISTONE-LYSINE N-METHYLTRANSFERASE SUVR1-RELATED"/>
    <property type="match status" value="1"/>
</dbReference>
<keyword evidence="4" id="KW-0808">Transferase</keyword>
<feature type="domain" description="SET" evidence="9">
    <location>
        <begin position="547"/>
        <end position="681"/>
    </location>
</feature>
<dbReference type="GO" id="GO:0005634">
    <property type="term" value="C:nucleus"/>
    <property type="evidence" value="ECO:0007669"/>
    <property type="project" value="UniProtKB-SubCell"/>
</dbReference>
<dbReference type="Gene3D" id="2.170.270.10">
    <property type="entry name" value="SET domain"/>
    <property type="match status" value="1"/>
</dbReference>
<feature type="region of interest" description="Disordered" evidence="8">
    <location>
        <begin position="64"/>
        <end position="96"/>
    </location>
</feature>
<dbReference type="Proteomes" id="UP001341281">
    <property type="component" value="Chromosome 09"/>
</dbReference>
<evidence type="ECO:0000259" key="9">
    <source>
        <dbReference type="PROSITE" id="PS50280"/>
    </source>
</evidence>
<keyword evidence="5" id="KW-0479">Metal-binding</keyword>
<evidence type="ECO:0000259" key="10">
    <source>
        <dbReference type="PROSITE" id="PS50867"/>
    </source>
</evidence>
<dbReference type="Pfam" id="PF05033">
    <property type="entry name" value="Pre-SET"/>
    <property type="match status" value="1"/>
</dbReference>
<dbReference type="PROSITE" id="PS50280">
    <property type="entry name" value="SET"/>
    <property type="match status" value="1"/>
</dbReference>
<dbReference type="Gene3D" id="1.10.8.850">
    <property type="entry name" value="Histone-lysine N methyltransferase , C-terminal domain-like"/>
    <property type="match status" value="1"/>
</dbReference>
<sequence>MGSNNTNRARKALIAMKELGFSRKQAAPVLKQLLNTFNNNWQPIEDECYRALADAVCEALYNKQNPASPSHQGAQADHQQDPQPQDDTGEDDDETPLVKRPRMAAADIGHELQPFGNSFEPEPGPHQSTVHASPQTSRRQTRSLTLGQQAAHHGDPPAIAGALVLKEPKPEPQTHISQVGVGDTLTCKDVLAGPDAIPLNVGSLSGAVARGSIVNQAQSLDSSLQAVPVGNNGVGPTVQNSQEASFVELDVASSTNGEVKMSLKCSLDPSKFSISMEEVFKMVEQKCLHSYKVLPPDFSIGKLMSEVCQSVAELGTMHSDVHSNGGSLHKDVVAPFVKPIACEAAVSINDNAAGGSSAHGSSGPCFQNSIVAWDPELAQCNRRKNHDVTDISKGEERVRISVVNEFGNETCPPSFYYIPRNLVFQNASINISIARIGDEDCCADCSGNCLSAPLPCGCARVTGGEFAYTPEGLVKAAFLDECTSVNHFPEKHHRFYCKACPVERSKNEASPGPCKGHLVRKFIKECWSKCGCGMQCGNRVTQRGITSKLQVFFTREGKGWGLRTLEDLPKGTFVCEYAGEVLTSAELYERAVDSARNGKHMHQVLLDANWGSEGVLRDEEALGLDGTFYGNIARFINHSCYDANLVQIPVEVETPDHHYYHLAFFTTKKVEAFEELTWDYGINFEDVDGPSKAFRCMCGNRYCRDPSSNPSTLPVLVLKEAFPLNGNVESIIYMYGGLFWQGGCAEQLQQGETRWGAWALLEMAHQLLLGWGGSTVVDVQPLPRWY</sequence>
<gene>
    <name evidence="11" type="ORF">U9M48_037749</name>
</gene>
<dbReference type="PANTHER" id="PTHR46450:SF11">
    <property type="entry name" value="HISTONE-LYSINE N-METHYLTRANSFERASE SUVR4"/>
    <property type="match status" value="1"/>
</dbReference>
<dbReference type="CDD" id="cd10538">
    <property type="entry name" value="SET_SETDB-like"/>
    <property type="match status" value="1"/>
</dbReference>
<evidence type="ECO:0000256" key="7">
    <source>
        <dbReference type="ARBA" id="ARBA00023242"/>
    </source>
</evidence>
<keyword evidence="3" id="KW-0158">Chromosome</keyword>
<reference evidence="11 12" key="1">
    <citation type="submission" date="2024-02" db="EMBL/GenBank/DDBJ databases">
        <title>High-quality chromosome-scale genome assembly of Pensacola bahiagrass (Paspalum notatum Flugge var. saurae).</title>
        <authorList>
            <person name="Vega J.M."/>
            <person name="Podio M."/>
            <person name="Orjuela J."/>
            <person name="Siena L.A."/>
            <person name="Pessino S.C."/>
            <person name="Combes M.C."/>
            <person name="Mariac C."/>
            <person name="Albertini E."/>
            <person name="Pupilli F."/>
            <person name="Ortiz J.P.A."/>
            <person name="Leblanc O."/>
        </authorList>
    </citation>
    <scope>NUCLEOTIDE SEQUENCE [LARGE SCALE GENOMIC DNA]</scope>
    <source>
        <strain evidence="11">R1</strain>
        <tissue evidence="11">Leaf</tissue>
    </source>
</reference>
<organism evidence="11 12">
    <name type="scientific">Paspalum notatum var. saurae</name>
    <dbReference type="NCBI Taxonomy" id="547442"/>
    <lineage>
        <taxon>Eukaryota</taxon>
        <taxon>Viridiplantae</taxon>
        <taxon>Streptophyta</taxon>
        <taxon>Embryophyta</taxon>
        <taxon>Tracheophyta</taxon>
        <taxon>Spermatophyta</taxon>
        <taxon>Magnoliopsida</taxon>
        <taxon>Liliopsida</taxon>
        <taxon>Poales</taxon>
        <taxon>Poaceae</taxon>
        <taxon>PACMAD clade</taxon>
        <taxon>Panicoideae</taxon>
        <taxon>Andropogonodae</taxon>
        <taxon>Paspaleae</taxon>
        <taxon>Paspalinae</taxon>
        <taxon>Paspalum</taxon>
    </lineage>
</organism>
<dbReference type="PROSITE" id="PS50867">
    <property type="entry name" value="PRE_SET"/>
    <property type="match status" value="1"/>
</dbReference>
<evidence type="ECO:0000256" key="1">
    <source>
        <dbReference type="ARBA" id="ARBA00004123"/>
    </source>
</evidence>
<feature type="domain" description="Pre-SET" evidence="10">
    <location>
        <begin position="441"/>
        <end position="544"/>
    </location>
</feature>
<evidence type="ECO:0000256" key="8">
    <source>
        <dbReference type="SAM" id="MobiDB-lite"/>
    </source>
</evidence>
<feature type="region of interest" description="Disordered" evidence="8">
    <location>
        <begin position="113"/>
        <end position="155"/>
    </location>
</feature>
<dbReference type="FunFam" id="2.170.270.10:FF:000046">
    <property type="entry name" value="SET-domain containing protein lysine methyltransferase family protein"/>
    <property type="match status" value="1"/>
</dbReference>
<evidence type="ECO:0000256" key="3">
    <source>
        <dbReference type="ARBA" id="ARBA00022454"/>
    </source>
</evidence>
<accession>A0AAQ3XCR4</accession>
<dbReference type="InterPro" id="IPR043017">
    <property type="entry name" value="WIYLD_dom_sf"/>
</dbReference>
<name>A0AAQ3XCR4_PASNO</name>
<evidence type="ECO:0000256" key="6">
    <source>
        <dbReference type="ARBA" id="ARBA00022833"/>
    </source>
</evidence>
<dbReference type="SMART" id="SM00468">
    <property type="entry name" value="PreSET"/>
    <property type="match status" value="1"/>
</dbReference>
<dbReference type="Pfam" id="PF00856">
    <property type="entry name" value="SET"/>
    <property type="match status" value="1"/>
</dbReference>
<dbReference type="InterPro" id="IPR046341">
    <property type="entry name" value="SET_dom_sf"/>
</dbReference>
<dbReference type="InterPro" id="IPR007728">
    <property type="entry name" value="Pre-SET_dom"/>
</dbReference>